<gene>
    <name evidence="1" type="ORF">AADV58_01735</name>
</gene>
<dbReference type="EMBL" id="CP151406">
    <property type="protein sequence ID" value="WZJ21891.1"/>
    <property type="molecule type" value="Genomic_DNA"/>
</dbReference>
<protein>
    <recommendedName>
        <fullName evidence="3">DUF4398 domain-containing protein</fullName>
    </recommendedName>
</protein>
<dbReference type="Proteomes" id="UP001479520">
    <property type="component" value="Chromosome"/>
</dbReference>
<keyword evidence="2" id="KW-1185">Reference proteome</keyword>
<accession>A0ABZ2XKV3</accession>
<evidence type="ECO:0000313" key="1">
    <source>
        <dbReference type="EMBL" id="WZJ21891.1"/>
    </source>
</evidence>
<reference evidence="1 2" key="1">
    <citation type="submission" date="2024-04" db="EMBL/GenBank/DDBJ databases">
        <title>Dissimilatory iodate-reducing microorganisms contribute to the enrichment of iodine in groundwater.</title>
        <authorList>
            <person name="Jiang Z."/>
        </authorList>
    </citation>
    <scope>NUCLEOTIDE SEQUENCE [LARGE SCALE GENOMIC DNA]</scope>
    <source>
        <strain evidence="1 2">NCP973</strain>
    </source>
</reference>
<sequence>MNYVIPLIALVLVGCANHPPPPDWLLTAESATGNHARLWLEGRDKLAEIQLNAAREAVSRTGDADQQARVELHACAVRLASLQGGQCPAFDTLASDAGRAENAYAAYLSGTLPAADRQLLPESQRLAWQNPQALNNINDPLARLVAAAALLEAGRLPPEGITLAIDTAAGQGWRRPLLAWLSLERERLERAGDPSGSEAIRRRIERVLGAGR</sequence>
<evidence type="ECO:0008006" key="3">
    <source>
        <dbReference type="Google" id="ProtNLM"/>
    </source>
</evidence>
<name>A0ABZ2XKV3_9RHOO</name>
<dbReference type="RefSeq" id="WP_341743911.1">
    <property type="nucleotide sequence ID" value="NZ_CP151406.1"/>
</dbReference>
<evidence type="ECO:0000313" key="2">
    <source>
        <dbReference type="Proteomes" id="UP001479520"/>
    </source>
</evidence>
<organism evidence="1 2">
    <name type="scientific">Azonexus hydrophilus</name>
    <dbReference type="NCBI Taxonomy" id="418702"/>
    <lineage>
        <taxon>Bacteria</taxon>
        <taxon>Pseudomonadati</taxon>
        <taxon>Pseudomonadota</taxon>
        <taxon>Betaproteobacteria</taxon>
        <taxon>Rhodocyclales</taxon>
        <taxon>Azonexaceae</taxon>
        <taxon>Azonexus</taxon>
    </lineage>
</organism>
<proteinExistence type="predicted"/>